<sequence>MSGVGAAAARNARLVRSLRRGEFAALLVLLAQYLIGIVVNLFVKIPDHHPGSNPANYFGGVTASVAWAITRGGLWLALHAGLGLILVVISLGLIVQAARTEPRSHLALTIVAAVFVLGAGFNGGSFLNYGLDASSFIMAALWAVATACYVALLYLSGRDLAGRYEADRDRSGRDRPAR</sequence>
<dbReference type="OrthoDB" id="4954380at2"/>
<evidence type="ECO:0000313" key="3">
    <source>
        <dbReference type="Proteomes" id="UP000247832"/>
    </source>
</evidence>
<feature type="transmembrane region" description="Helical" evidence="1">
    <location>
        <begin position="133"/>
        <end position="155"/>
    </location>
</feature>
<reference evidence="2 3" key="1">
    <citation type="submission" date="2018-05" db="EMBL/GenBank/DDBJ databases">
        <title>Genetic diversity of glacier-inhabiting Cryobacterium bacteria in China and description of Cryobacterium mengkeensis sp. nov. and Arthrobacter glacialis sp. nov.</title>
        <authorList>
            <person name="Liu Q."/>
            <person name="Xin Y.-H."/>
        </authorList>
    </citation>
    <scope>NUCLEOTIDE SEQUENCE [LARGE SCALE GENOMIC DNA]</scope>
    <source>
        <strain evidence="2 3">LI2</strain>
    </source>
</reference>
<feature type="transmembrane region" description="Helical" evidence="1">
    <location>
        <begin position="106"/>
        <end position="127"/>
    </location>
</feature>
<dbReference type="RefSeq" id="WP_110500052.1">
    <property type="nucleotide sequence ID" value="NZ_QJVD01000004.1"/>
</dbReference>
<dbReference type="Proteomes" id="UP000247832">
    <property type="component" value="Unassembled WGS sequence"/>
</dbReference>
<comment type="caution">
    <text evidence="2">The sequence shown here is derived from an EMBL/GenBank/DDBJ whole genome shotgun (WGS) entry which is preliminary data.</text>
</comment>
<protein>
    <recommendedName>
        <fullName evidence="4">DUF998 domain-containing protein</fullName>
    </recommendedName>
</protein>
<keyword evidence="1" id="KW-0472">Membrane</keyword>
<evidence type="ECO:0000256" key="1">
    <source>
        <dbReference type="SAM" id="Phobius"/>
    </source>
</evidence>
<keyword evidence="1" id="KW-0812">Transmembrane</keyword>
<gene>
    <name evidence="2" type="ORF">CVV68_05820</name>
</gene>
<feature type="transmembrane region" description="Helical" evidence="1">
    <location>
        <begin position="74"/>
        <end position="94"/>
    </location>
</feature>
<keyword evidence="1" id="KW-1133">Transmembrane helix</keyword>
<accession>A0A2V5LMC2</accession>
<dbReference type="EMBL" id="QJVD01000004">
    <property type="protein sequence ID" value="PYI68800.1"/>
    <property type="molecule type" value="Genomic_DNA"/>
</dbReference>
<evidence type="ECO:0008006" key="4">
    <source>
        <dbReference type="Google" id="ProtNLM"/>
    </source>
</evidence>
<keyword evidence="3" id="KW-1185">Reference proteome</keyword>
<proteinExistence type="predicted"/>
<name>A0A2V5LMC2_9MICC</name>
<organism evidence="2 3">
    <name type="scientific">Arthrobacter livingstonensis</name>
    <dbReference type="NCBI Taxonomy" id="670078"/>
    <lineage>
        <taxon>Bacteria</taxon>
        <taxon>Bacillati</taxon>
        <taxon>Actinomycetota</taxon>
        <taxon>Actinomycetes</taxon>
        <taxon>Micrococcales</taxon>
        <taxon>Micrococcaceae</taxon>
        <taxon>Arthrobacter</taxon>
    </lineage>
</organism>
<evidence type="ECO:0000313" key="2">
    <source>
        <dbReference type="EMBL" id="PYI68800.1"/>
    </source>
</evidence>
<feature type="transmembrane region" description="Helical" evidence="1">
    <location>
        <begin position="23"/>
        <end position="43"/>
    </location>
</feature>
<dbReference type="AlphaFoldDB" id="A0A2V5LMC2"/>